<dbReference type="RefSeq" id="WP_138058551.1">
    <property type="nucleotide sequence ID" value="NZ_VAWE01000007.1"/>
</dbReference>
<name>A0A5R9DQE9_9ACTN</name>
<dbReference type="Pfam" id="PF04545">
    <property type="entry name" value="Sigma70_r4"/>
    <property type="match status" value="1"/>
</dbReference>
<dbReference type="AlphaFoldDB" id="A0A5R9DQE9"/>
<gene>
    <name evidence="3" type="ORF">FEF34_40895</name>
</gene>
<keyword evidence="4" id="KW-1185">Reference proteome</keyword>
<dbReference type="InterPro" id="IPR013324">
    <property type="entry name" value="RNA_pol_sigma_r3/r4-like"/>
</dbReference>
<dbReference type="Gene3D" id="1.10.10.10">
    <property type="entry name" value="Winged helix-like DNA-binding domain superfamily/Winged helix DNA-binding domain"/>
    <property type="match status" value="1"/>
</dbReference>
<feature type="compositionally biased region" description="Basic and acidic residues" evidence="1">
    <location>
        <begin position="321"/>
        <end position="330"/>
    </location>
</feature>
<dbReference type="GO" id="GO:0006352">
    <property type="term" value="P:DNA-templated transcription initiation"/>
    <property type="evidence" value="ECO:0007669"/>
    <property type="project" value="InterPro"/>
</dbReference>
<feature type="domain" description="RNA polymerase sigma-70 region 4" evidence="2">
    <location>
        <begin position="194"/>
        <end position="242"/>
    </location>
</feature>
<dbReference type="SUPFAM" id="SSF88659">
    <property type="entry name" value="Sigma3 and sigma4 domains of RNA polymerase sigma factors"/>
    <property type="match status" value="1"/>
</dbReference>
<evidence type="ECO:0000313" key="4">
    <source>
        <dbReference type="Proteomes" id="UP000305921"/>
    </source>
</evidence>
<accession>A0A5R9DQE9</accession>
<sequence>MSIVAERPVSAQVADRPGVGERADVVAIAAPRSYKPRTGPRYVRTAPGHGPDGLRLGRGEDPVMSAEQSAWVDELYLRYGRLVRSMVVNRLMGQGVEFAQVEQWRDDLVQQVWLSVARGQSGLRDMRDAEPADLRVRLHFLVKGAIGAHWKTGITRNEVATDWVDVVGRQMDPVAPPVVDVDGQDELTARCNELLDGLSDQMRAVVVELICYDRTTEMVAELLDMSPMVVNRLSQRALRRLRGDDAPSPARVEELSEAHRRVIESLPAGARAVLLLRIAGVSVDAISDHTGGSVRTIYKQLKTYLPLLDAGLPLTPQETARAQRREDQAAARRAAQSGGEGA</sequence>
<dbReference type="Proteomes" id="UP000305921">
    <property type="component" value="Unassembled WGS sequence"/>
</dbReference>
<dbReference type="EMBL" id="VAWE01000007">
    <property type="protein sequence ID" value="TLQ38601.1"/>
    <property type="molecule type" value="Genomic_DNA"/>
</dbReference>
<protein>
    <submittedName>
        <fullName evidence="3">Sigma-70 family RNA polymerase sigma factor</fullName>
    </submittedName>
</protein>
<dbReference type="InterPro" id="IPR007630">
    <property type="entry name" value="RNA_pol_sigma70_r4"/>
</dbReference>
<feature type="region of interest" description="Disordered" evidence="1">
    <location>
        <begin position="319"/>
        <end position="342"/>
    </location>
</feature>
<organism evidence="3 4">
    <name type="scientific">Streptomyces marianii</name>
    <dbReference type="NCBI Taxonomy" id="1817406"/>
    <lineage>
        <taxon>Bacteria</taxon>
        <taxon>Bacillati</taxon>
        <taxon>Actinomycetota</taxon>
        <taxon>Actinomycetes</taxon>
        <taxon>Kitasatosporales</taxon>
        <taxon>Streptomycetaceae</taxon>
        <taxon>Streptomyces</taxon>
    </lineage>
</organism>
<feature type="region of interest" description="Disordered" evidence="1">
    <location>
        <begin position="37"/>
        <end position="57"/>
    </location>
</feature>
<dbReference type="GO" id="GO:0003700">
    <property type="term" value="F:DNA-binding transcription factor activity"/>
    <property type="evidence" value="ECO:0007669"/>
    <property type="project" value="InterPro"/>
</dbReference>
<evidence type="ECO:0000259" key="2">
    <source>
        <dbReference type="Pfam" id="PF04545"/>
    </source>
</evidence>
<evidence type="ECO:0000313" key="3">
    <source>
        <dbReference type="EMBL" id="TLQ38601.1"/>
    </source>
</evidence>
<feature type="compositionally biased region" description="Low complexity" evidence="1">
    <location>
        <begin position="331"/>
        <end position="342"/>
    </location>
</feature>
<reference evidence="3 4" key="1">
    <citation type="submission" date="2019-05" db="EMBL/GenBank/DDBJ databases">
        <title>Streptomyces marianii sp. nov., a novel marine actinomycete from southern coast of India.</title>
        <authorList>
            <person name="Iniyan A.M."/>
            <person name="Wink J."/>
            <person name="Ramprasad E."/>
            <person name="Ramana C.V."/>
            <person name="Bunk B."/>
            <person name="Sproer C."/>
            <person name="Joseph F.-J.R.S."/>
            <person name="Vincent S.G.P."/>
        </authorList>
    </citation>
    <scope>NUCLEOTIDE SEQUENCE [LARGE SCALE GENOMIC DNA]</scope>
    <source>
        <strain evidence="3 4">ICN19</strain>
    </source>
</reference>
<proteinExistence type="predicted"/>
<evidence type="ECO:0000256" key="1">
    <source>
        <dbReference type="SAM" id="MobiDB-lite"/>
    </source>
</evidence>
<dbReference type="InterPro" id="IPR036388">
    <property type="entry name" value="WH-like_DNA-bd_sf"/>
</dbReference>
<comment type="caution">
    <text evidence="3">The sequence shown here is derived from an EMBL/GenBank/DDBJ whole genome shotgun (WGS) entry which is preliminary data.</text>
</comment>